<evidence type="ECO:0000256" key="1">
    <source>
        <dbReference type="ARBA" id="ARBA00022490"/>
    </source>
</evidence>
<keyword evidence="9" id="KW-0961">Cell wall biogenesis/degradation</keyword>
<dbReference type="GO" id="GO:0071555">
    <property type="term" value="P:cell wall organization"/>
    <property type="evidence" value="ECO:0007669"/>
    <property type="project" value="UniProtKB-KW"/>
</dbReference>
<comment type="caution">
    <text evidence="13">The sequence shown here is derived from an EMBL/GenBank/DDBJ whole genome shotgun (WGS) entry which is preliminary data.</text>
</comment>
<evidence type="ECO:0000256" key="8">
    <source>
        <dbReference type="ARBA" id="ARBA00023306"/>
    </source>
</evidence>
<keyword evidence="2" id="KW-0436">Ligase</keyword>
<evidence type="ECO:0000256" key="3">
    <source>
        <dbReference type="ARBA" id="ARBA00022618"/>
    </source>
</evidence>
<evidence type="ECO:0000256" key="5">
    <source>
        <dbReference type="ARBA" id="ARBA00022840"/>
    </source>
</evidence>
<dbReference type="GO" id="GO:0005524">
    <property type="term" value="F:ATP binding"/>
    <property type="evidence" value="ECO:0007669"/>
    <property type="project" value="UniProtKB-KW"/>
</dbReference>
<dbReference type="SUPFAM" id="SSF53623">
    <property type="entry name" value="MurD-like peptide ligases, catalytic domain"/>
    <property type="match status" value="1"/>
</dbReference>
<keyword evidence="3" id="KW-0132">Cell division</keyword>
<dbReference type="GO" id="GO:0016874">
    <property type="term" value="F:ligase activity"/>
    <property type="evidence" value="ECO:0007669"/>
    <property type="project" value="UniProtKB-KW"/>
</dbReference>
<dbReference type="Pfam" id="PF02875">
    <property type="entry name" value="Mur_ligase_C"/>
    <property type="match status" value="1"/>
</dbReference>
<keyword evidence="8" id="KW-0131">Cell cycle</keyword>
<dbReference type="InterPro" id="IPR051046">
    <property type="entry name" value="MurCDEF_CellWall_CoF430Synth"/>
</dbReference>
<reference evidence="13 14" key="1">
    <citation type="submission" date="2024-09" db="EMBL/GenBank/DDBJ databases">
        <title>Chromosome-scale assembly of Riccia sorocarpa.</title>
        <authorList>
            <person name="Paukszto L."/>
        </authorList>
    </citation>
    <scope>NUCLEOTIDE SEQUENCE [LARGE SCALE GENOMIC DNA]</scope>
    <source>
        <strain evidence="13">LP-2024</strain>
        <tissue evidence="13">Aerial parts of the thallus</tissue>
    </source>
</reference>
<keyword evidence="6" id="KW-0133">Cell shape</keyword>
<name>A0ABD3H135_9MARC</name>
<keyword evidence="14" id="KW-1185">Reference proteome</keyword>
<protein>
    <recommendedName>
        <fullName evidence="10">UDP-MurNAc-pentapeptide synthetase</fullName>
    </recommendedName>
</protein>
<evidence type="ECO:0000259" key="11">
    <source>
        <dbReference type="Pfam" id="PF02875"/>
    </source>
</evidence>
<evidence type="ECO:0000256" key="2">
    <source>
        <dbReference type="ARBA" id="ARBA00022598"/>
    </source>
</evidence>
<accession>A0ABD3H135</accession>
<gene>
    <name evidence="13" type="ORF">R1sor_002149</name>
</gene>
<dbReference type="InterPro" id="IPR036615">
    <property type="entry name" value="Mur_ligase_C_dom_sf"/>
</dbReference>
<feature type="domain" description="Mur ligase C-terminal" evidence="11">
    <location>
        <begin position="439"/>
        <end position="556"/>
    </location>
</feature>
<dbReference type="Gene3D" id="3.90.190.20">
    <property type="entry name" value="Mur ligase, C-terminal domain"/>
    <property type="match status" value="1"/>
</dbReference>
<dbReference type="GO" id="GO:0008360">
    <property type="term" value="P:regulation of cell shape"/>
    <property type="evidence" value="ECO:0007669"/>
    <property type="project" value="UniProtKB-KW"/>
</dbReference>
<keyword evidence="4" id="KW-0547">Nucleotide-binding</keyword>
<dbReference type="InterPro" id="IPR013221">
    <property type="entry name" value="Mur_ligase_cen"/>
</dbReference>
<dbReference type="SUPFAM" id="SSF53244">
    <property type="entry name" value="MurD-like peptide ligases, peptide-binding domain"/>
    <property type="match status" value="1"/>
</dbReference>
<keyword evidence="5" id="KW-0067">ATP-binding</keyword>
<proteinExistence type="inferred from homology"/>
<evidence type="ECO:0000313" key="14">
    <source>
        <dbReference type="Proteomes" id="UP001633002"/>
    </source>
</evidence>
<dbReference type="InterPro" id="IPR035911">
    <property type="entry name" value="MurE/MurF_N"/>
</dbReference>
<dbReference type="Gene3D" id="3.40.1390.10">
    <property type="entry name" value="MurE/MurF, N-terminal domain"/>
    <property type="match status" value="1"/>
</dbReference>
<dbReference type="SUPFAM" id="SSF63418">
    <property type="entry name" value="MurE/MurF N-terminal domain"/>
    <property type="match status" value="1"/>
</dbReference>
<dbReference type="Pfam" id="PF08245">
    <property type="entry name" value="Mur_ligase_M"/>
    <property type="match status" value="1"/>
</dbReference>
<dbReference type="EMBL" id="JBJQOH010000006">
    <property type="protein sequence ID" value="KAL3684127.1"/>
    <property type="molecule type" value="Genomic_DNA"/>
</dbReference>
<dbReference type="HAMAP" id="MF_02019">
    <property type="entry name" value="MurF"/>
    <property type="match status" value="1"/>
</dbReference>
<organism evidence="13 14">
    <name type="scientific">Riccia sorocarpa</name>
    <dbReference type="NCBI Taxonomy" id="122646"/>
    <lineage>
        <taxon>Eukaryota</taxon>
        <taxon>Viridiplantae</taxon>
        <taxon>Streptophyta</taxon>
        <taxon>Embryophyta</taxon>
        <taxon>Marchantiophyta</taxon>
        <taxon>Marchantiopsida</taxon>
        <taxon>Marchantiidae</taxon>
        <taxon>Marchantiales</taxon>
        <taxon>Ricciaceae</taxon>
        <taxon>Riccia</taxon>
    </lineage>
</organism>
<dbReference type="AlphaFoldDB" id="A0ABD3H135"/>
<dbReference type="InterPro" id="IPR005863">
    <property type="entry name" value="UDP-N-AcMur_synth"/>
</dbReference>
<evidence type="ECO:0000313" key="13">
    <source>
        <dbReference type="EMBL" id="KAL3684127.1"/>
    </source>
</evidence>
<evidence type="ECO:0000256" key="10">
    <source>
        <dbReference type="ARBA" id="ARBA00031461"/>
    </source>
</evidence>
<dbReference type="PANTHER" id="PTHR43024">
    <property type="entry name" value="UDP-N-ACETYLMURAMOYL-TRIPEPTIDE--D-ALANYL-D-ALANINE LIGASE"/>
    <property type="match status" value="1"/>
</dbReference>
<keyword evidence="1" id="KW-0963">Cytoplasm</keyword>
<evidence type="ECO:0000259" key="12">
    <source>
        <dbReference type="Pfam" id="PF08245"/>
    </source>
</evidence>
<dbReference type="Proteomes" id="UP001633002">
    <property type="component" value="Unassembled WGS sequence"/>
</dbReference>
<dbReference type="PANTHER" id="PTHR43024:SF1">
    <property type="entry name" value="UDP-N-ACETYLMURAMOYL-TRIPEPTIDE--D-ALANYL-D-ALANINE LIGASE"/>
    <property type="match status" value="1"/>
</dbReference>
<dbReference type="InterPro" id="IPR004101">
    <property type="entry name" value="Mur_ligase_C"/>
</dbReference>
<dbReference type="InterPro" id="IPR036565">
    <property type="entry name" value="Mur-like_cat_sf"/>
</dbReference>
<evidence type="ECO:0000256" key="4">
    <source>
        <dbReference type="ARBA" id="ARBA00022741"/>
    </source>
</evidence>
<dbReference type="Gene3D" id="3.40.1190.10">
    <property type="entry name" value="Mur-like, catalytic domain"/>
    <property type="match status" value="1"/>
</dbReference>
<keyword evidence="7" id="KW-0573">Peptidoglycan synthesis</keyword>
<evidence type="ECO:0000256" key="7">
    <source>
        <dbReference type="ARBA" id="ARBA00022984"/>
    </source>
</evidence>
<sequence length="574" mass="61717">MYGFSNSTSTRTGTSQSYVACLAQAPVSRLHLSRTQSIKNLGRRWRVSSTTVNRANSVSSWSMKLEDGDLKEESSWDWSLAERGIVWEPDRIARAVDGQMVKWGPPGSICTDSRKLKEGEWFLALKGPNFDGHQFLQDAFDRGCAGVIGVDVSLNWTRGFVRVDCSLEALHRLASFARKSYKGFVVGITGSAGKTTTRAMTSLALQSLGHIHQTKANLNNHIGVPLTLLSLPAEAAACVLEMGMSAAGEIKVLAEVAEPSVRVLLNVDHAHMDNFQKLEHVALAKGELLSSAKPGDICVLNADDPLVTGLILPPEVNVIFFGKQEGCHVRLLEAHSTRGGRCVSVTLEQSGHRRILTEEWCSGFQLLESLKGVSSERSLQARPDIQSQVEFELPSPGLHLALNACAAVSVAVALGVPLGVAGGSLAKFSPVGNRCKLEQVGDILLINDAYNSNPLSLESGLRSLSSITCPGRKIACLGDMLELGAVSAGAHVDALLLCRELEVDFVGLVGTRFTEAAKTLEFHGENSIICRDSKELAGFVTRIVASGDVILVKGSRKLRMELIADAIKIRSISS</sequence>
<evidence type="ECO:0000256" key="6">
    <source>
        <dbReference type="ARBA" id="ARBA00022960"/>
    </source>
</evidence>
<feature type="domain" description="Mur ligase central" evidence="12">
    <location>
        <begin position="188"/>
        <end position="410"/>
    </location>
</feature>
<dbReference type="GO" id="GO:0051301">
    <property type="term" value="P:cell division"/>
    <property type="evidence" value="ECO:0007669"/>
    <property type="project" value="UniProtKB-KW"/>
</dbReference>
<evidence type="ECO:0000256" key="9">
    <source>
        <dbReference type="ARBA" id="ARBA00023316"/>
    </source>
</evidence>